<name>A0A931I8S8_9NOCA</name>
<dbReference type="EMBL" id="JADMLG010000003">
    <property type="protein sequence ID" value="MBH0776784.1"/>
    <property type="molecule type" value="Genomic_DNA"/>
</dbReference>
<evidence type="ECO:0000313" key="2">
    <source>
        <dbReference type="Proteomes" id="UP000655751"/>
    </source>
</evidence>
<comment type="caution">
    <text evidence="1">The sequence shown here is derived from an EMBL/GenBank/DDBJ whole genome shotgun (WGS) entry which is preliminary data.</text>
</comment>
<sequence>MGDLTTLQHRILDQAAEYEWIDEISRSMERVGQDPSGAVHTALDRRNFPTKFVVARDWQARLGERRLDAAIMEAVGIAFADGWRKATEEVKNAVQRGERRRVPATTSEIGTAALPGRDVGDLIEDILSMTSAAAVPAGSTDSGVASGHDAFVWFEFSDYGLSACGIDQSWALRHPASQITTNINNRLIADRDRFAAESRTKPRTSDLLAATEQLVGLLQDKNRMRGR</sequence>
<dbReference type="RefSeq" id="WP_196149095.1">
    <property type="nucleotide sequence ID" value="NZ_JADMLG010000003.1"/>
</dbReference>
<gene>
    <name evidence="1" type="ORF">IT779_10860</name>
</gene>
<dbReference type="AlphaFoldDB" id="A0A931I8S8"/>
<protein>
    <submittedName>
        <fullName evidence="1">Uncharacterized protein</fullName>
    </submittedName>
</protein>
<organism evidence="1 2">
    <name type="scientific">Nocardia bovistercoris</name>
    <dbReference type="NCBI Taxonomy" id="2785916"/>
    <lineage>
        <taxon>Bacteria</taxon>
        <taxon>Bacillati</taxon>
        <taxon>Actinomycetota</taxon>
        <taxon>Actinomycetes</taxon>
        <taxon>Mycobacteriales</taxon>
        <taxon>Nocardiaceae</taxon>
        <taxon>Nocardia</taxon>
    </lineage>
</organism>
<reference evidence="1" key="1">
    <citation type="submission" date="2020-11" db="EMBL/GenBank/DDBJ databases">
        <title>Nocardia NEAU-351.nov., a novel actinomycete isolated from the cow dung.</title>
        <authorList>
            <person name="Zhang X."/>
        </authorList>
    </citation>
    <scope>NUCLEOTIDE SEQUENCE</scope>
    <source>
        <strain evidence="1">NEAU-351</strain>
    </source>
</reference>
<keyword evidence="2" id="KW-1185">Reference proteome</keyword>
<evidence type="ECO:0000313" key="1">
    <source>
        <dbReference type="EMBL" id="MBH0776784.1"/>
    </source>
</evidence>
<dbReference type="Proteomes" id="UP000655751">
    <property type="component" value="Unassembled WGS sequence"/>
</dbReference>
<proteinExistence type="predicted"/>
<accession>A0A931I8S8</accession>